<dbReference type="SMART" id="SM00544">
    <property type="entry name" value="MA3"/>
    <property type="match status" value="1"/>
</dbReference>
<feature type="region of interest" description="Disordered" evidence="4">
    <location>
        <begin position="255"/>
        <end position="404"/>
    </location>
</feature>
<dbReference type="SUPFAM" id="SSF48371">
    <property type="entry name" value="ARM repeat"/>
    <property type="match status" value="1"/>
</dbReference>
<dbReference type="OrthoDB" id="361797at2759"/>
<dbReference type="STRING" id="759272.G0SB21"/>
<feature type="compositionally biased region" description="Low complexity" evidence="4">
    <location>
        <begin position="55"/>
        <end position="65"/>
    </location>
</feature>
<dbReference type="GeneID" id="18258898"/>
<evidence type="ECO:0000256" key="4">
    <source>
        <dbReference type="SAM" id="MobiDB-lite"/>
    </source>
</evidence>
<evidence type="ECO:0000259" key="5">
    <source>
        <dbReference type="PROSITE" id="PS51366"/>
    </source>
</evidence>
<dbReference type="InterPro" id="IPR003890">
    <property type="entry name" value="MIF4G-like_typ-3"/>
</dbReference>
<dbReference type="RefSeq" id="XP_006695223.1">
    <property type="nucleotide sequence ID" value="XM_006695160.1"/>
</dbReference>
<feature type="region of interest" description="Disordered" evidence="4">
    <location>
        <begin position="1"/>
        <end position="214"/>
    </location>
</feature>
<evidence type="ECO:0000256" key="3">
    <source>
        <dbReference type="ARBA" id="ARBA00023242"/>
    </source>
</evidence>
<dbReference type="GO" id="GO:0042274">
    <property type="term" value="P:ribosomal small subunit biogenesis"/>
    <property type="evidence" value="ECO:0007669"/>
    <property type="project" value="TreeGrafter"/>
</dbReference>
<sequence>MAPPKARGPKKPTLPSSLLKELGVGDPANRGQKRKRGSVQVTSRKERRKLERQQAKAQRAGAAVRNQNAVAPPSIQKAGKPQKTLATGKDAQTNGKPPKSILKKGRPVLDEEDEDLSGFEDEFDEEEEGDGELSDDVLDEGSEEGEEDEGSEEEGSELRSDEDIGEDLGLDDDDDFGEGDGEDLEDDDVEGEAKAPKRKIPKALEDAIKQDDKQIRELERKLGIKNRKKLPKVFKDDGLDELLEDLDNFLDDMTDRQRQKAEEQEWLAQKRRKAEAAAAKKAKEKENKAAKEDKDGKKTKEKAARESKKRPEPESDEEEDLDEEDMDDLDEDVDEDMDKDIEGFDEDDMDGFDEEAEEDEDMEDEDESQGDDFEGFSEDDNADEPPAKRVRENPYVPPTTGQVAKYVPPSLRKETSSDSELASRVRRQTQGLVNRITESNMLAILGEIEKLYREYPRQHVTSSLVDLLLIQVCDQTSLPDSLLILTAGFATAAYMVIGTDFGGQLIQEVVERFDKYYEEAKKIAEERPDVPKQTSNLITFVAQIYTFQLIGPNLVFDYIRMLLESLSELNAELLLRIVRICGPALRQDDPMALKDIVALIPPAVQKAGGQKNLTVRTKFMIDTITDLKNNKMKAGVGATAIIVEHTTRIKKILSQLKSRRLKATEPMGIGLKDIREADKQGKWWLVGASWAGRSKDDKKPKTANKDDESDDDDSIIVDDVEDGPDLAELAREQGMNTEVRRAIFVAIMSAMDYQDAYLRIMKLRLNKERQREVPNVIIRCVGAEQHYNPYYTLVAKHLCAQQREVRWSFQASLWRLFGRMGENEFGDEEDEPVEDEAGDADLDMRRLVNTAKMYGSLLAANSLPITMLKRLNLVYPQRKTRDFVELMLVTALLELQQKSEKPEEAIVKVFGAVEATPDLAKGLQYFLKKVVRKSDLAGGKEKTKLLKEACKMAEAAVETAMARAEELV</sequence>
<evidence type="ECO:0000256" key="2">
    <source>
        <dbReference type="ARBA" id="ARBA00006856"/>
    </source>
</evidence>
<dbReference type="InterPro" id="IPR050781">
    <property type="entry name" value="CWC22_splicing_factor"/>
</dbReference>
<dbReference type="EMBL" id="GL988044">
    <property type="protein sequence ID" value="EGS19401.1"/>
    <property type="molecule type" value="Genomic_DNA"/>
</dbReference>
<feature type="compositionally biased region" description="Basic and acidic residues" evidence="4">
    <location>
        <begin position="281"/>
        <end position="313"/>
    </location>
</feature>
<dbReference type="OMA" id="FMVDILN"/>
<feature type="compositionally biased region" description="Acidic residues" evidence="4">
    <location>
        <begin position="110"/>
        <end position="155"/>
    </location>
</feature>
<dbReference type="KEGG" id="cthr:CTHT_0048600"/>
<proteinExistence type="inferred from homology"/>
<dbReference type="GO" id="GO:0003723">
    <property type="term" value="F:RNA binding"/>
    <property type="evidence" value="ECO:0007669"/>
    <property type="project" value="InterPro"/>
</dbReference>
<gene>
    <name evidence="6" type="ORF">CTHT_0048600</name>
</gene>
<protein>
    <submittedName>
        <fullName evidence="6">Putative suppressor of glycerol defect protein</fullName>
    </submittedName>
</protein>
<dbReference type="Gene3D" id="1.25.40.180">
    <property type="match status" value="1"/>
</dbReference>
<comment type="subcellular location">
    <subcellularLocation>
        <location evidence="1">Nucleus</location>
        <location evidence="1">Nucleolus</location>
    </subcellularLocation>
</comment>
<dbReference type="PANTHER" id="PTHR18034:SF4">
    <property type="entry name" value="NUCLEOLAR MIF4G DOMAIN-CONTAINING PROTEIN 1"/>
    <property type="match status" value="1"/>
</dbReference>
<evidence type="ECO:0000313" key="6">
    <source>
        <dbReference type="EMBL" id="EGS19401.1"/>
    </source>
</evidence>
<feature type="compositionally biased region" description="Basic and acidic residues" evidence="4">
    <location>
        <begin position="693"/>
        <end position="706"/>
    </location>
</feature>
<reference evidence="6 7" key="1">
    <citation type="journal article" date="2011" name="Cell">
        <title>Insight into structure and assembly of the nuclear pore complex by utilizing the genome of a eukaryotic thermophile.</title>
        <authorList>
            <person name="Amlacher S."/>
            <person name="Sarges P."/>
            <person name="Flemming D."/>
            <person name="van Noort V."/>
            <person name="Kunze R."/>
            <person name="Devos D.P."/>
            <person name="Arumugam M."/>
            <person name="Bork P."/>
            <person name="Hurt E."/>
        </authorList>
    </citation>
    <scope>NUCLEOTIDE SEQUENCE [LARGE SCALE GENOMIC DNA]</scope>
    <source>
        <strain evidence="7">DSM 1495 / CBS 144.50 / IMI 039719</strain>
    </source>
</reference>
<dbReference type="AlphaFoldDB" id="G0SB21"/>
<feature type="compositionally biased region" description="Acidic residues" evidence="4">
    <location>
        <begin position="314"/>
        <end position="383"/>
    </location>
</feature>
<dbReference type="Pfam" id="PF02847">
    <property type="entry name" value="MA3"/>
    <property type="match status" value="1"/>
</dbReference>
<accession>G0SB21</accession>
<dbReference type="FunFam" id="1.25.40.180:FF:000050">
    <property type="entry name" value="Nuclear protein (Sgd1), putative"/>
    <property type="match status" value="1"/>
</dbReference>
<dbReference type="SMART" id="SM00543">
    <property type="entry name" value="MIF4G"/>
    <property type="match status" value="1"/>
</dbReference>
<name>G0SB21_CHATD</name>
<dbReference type="Pfam" id="PF02854">
    <property type="entry name" value="MIF4G"/>
    <property type="match status" value="1"/>
</dbReference>
<organism evidence="7">
    <name type="scientific">Chaetomium thermophilum (strain DSM 1495 / CBS 144.50 / IMI 039719)</name>
    <name type="common">Thermochaetoides thermophila</name>
    <dbReference type="NCBI Taxonomy" id="759272"/>
    <lineage>
        <taxon>Eukaryota</taxon>
        <taxon>Fungi</taxon>
        <taxon>Dikarya</taxon>
        <taxon>Ascomycota</taxon>
        <taxon>Pezizomycotina</taxon>
        <taxon>Sordariomycetes</taxon>
        <taxon>Sordariomycetidae</taxon>
        <taxon>Sordariales</taxon>
        <taxon>Chaetomiaceae</taxon>
        <taxon>Thermochaetoides</taxon>
    </lineage>
</organism>
<dbReference type="PANTHER" id="PTHR18034">
    <property type="entry name" value="CELL CYCLE CONTROL PROTEIN CWF22-RELATED"/>
    <property type="match status" value="1"/>
</dbReference>
<dbReference type="PROSITE" id="PS51366">
    <property type="entry name" value="MI"/>
    <property type="match status" value="1"/>
</dbReference>
<keyword evidence="7" id="KW-1185">Reference proteome</keyword>
<keyword evidence="3" id="KW-0539">Nucleus</keyword>
<feature type="compositionally biased region" description="Acidic residues" evidence="4">
    <location>
        <begin position="707"/>
        <end position="717"/>
    </location>
</feature>
<dbReference type="HOGENOM" id="CLU_006786_2_1_1"/>
<feature type="region of interest" description="Disordered" evidence="4">
    <location>
        <begin position="693"/>
        <end position="717"/>
    </location>
</feature>
<feature type="compositionally biased region" description="Basic and acidic residues" evidence="4">
    <location>
        <begin position="202"/>
        <end position="214"/>
    </location>
</feature>
<feature type="domain" description="MI" evidence="5">
    <location>
        <begin position="738"/>
        <end position="873"/>
    </location>
</feature>
<dbReference type="InterPro" id="IPR016024">
    <property type="entry name" value="ARM-type_fold"/>
</dbReference>
<evidence type="ECO:0000256" key="1">
    <source>
        <dbReference type="ARBA" id="ARBA00004604"/>
    </source>
</evidence>
<feature type="compositionally biased region" description="Acidic residues" evidence="4">
    <location>
        <begin position="163"/>
        <end position="190"/>
    </location>
</feature>
<evidence type="ECO:0000313" key="7">
    <source>
        <dbReference type="Proteomes" id="UP000008066"/>
    </source>
</evidence>
<dbReference type="InterPro" id="IPR003891">
    <property type="entry name" value="Initiation_fac_eIF4g_MI"/>
</dbReference>
<dbReference type="Proteomes" id="UP000008066">
    <property type="component" value="Unassembled WGS sequence"/>
</dbReference>
<comment type="similarity">
    <text evidence="2">Belongs to the CWC22 family.</text>
</comment>
<dbReference type="GO" id="GO:0005730">
    <property type="term" value="C:nucleolus"/>
    <property type="evidence" value="ECO:0007669"/>
    <property type="project" value="UniProtKB-SubCell"/>
</dbReference>
<dbReference type="eggNOG" id="KOG2141">
    <property type="taxonomic scope" value="Eukaryota"/>
</dbReference>